<dbReference type="Pfam" id="PF11142">
    <property type="entry name" value="DUF2917"/>
    <property type="match status" value="1"/>
</dbReference>
<keyword evidence="2" id="KW-1185">Reference proteome</keyword>
<dbReference type="AlphaFoldDB" id="A0A5C6U179"/>
<organism evidence="1 2">
    <name type="scientific">Piscinibacter aquaticus</name>
    <dbReference type="NCBI Taxonomy" id="392597"/>
    <lineage>
        <taxon>Bacteria</taxon>
        <taxon>Pseudomonadati</taxon>
        <taxon>Pseudomonadota</taxon>
        <taxon>Betaproteobacteria</taxon>
        <taxon>Burkholderiales</taxon>
        <taxon>Sphaerotilaceae</taxon>
        <taxon>Piscinibacter</taxon>
    </lineage>
</organism>
<accession>A0A5C6U179</accession>
<evidence type="ECO:0000313" key="1">
    <source>
        <dbReference type="EMBL" id="TXC66803.1"/>
    </source>
</evidence>
<reference evidence="1 2" key="1">
    <citation type="submission" date="2019-08" db="EMBL/GenBank/DDBJ databases">
        <authorList>
            <person name="Khan S.A."/>
            <person name="Jeon C.O."/>
            <person name="Jeong S.E."/>
        </authorList>
    </citation>
    <scope>NUCLEOTIDE SEQUENCE [LARGE SCALE GENOMIC DNA]</scope>
    <source>
        <strain evidence="2">IMCC1728</strain>
    </source>
</reference>
<gene>
    <name evidence="1" type="ORF">FSC37_16335</name>
</gene>
<dbReference type="EMBL" id="VOPW01000001">
    <property type="protein sequence ID" value="TXC66803.1"/>
    <property type="molecule type" value="Genomic_DNA"/>
</dbReference>
<comment type="caution">
    <text evidence="1">The sequence shown here is derived from an EMBL/GenBank/DDBJ whole genome shotgun (WGS) entry which is preliminary data.</text>
</comment>
<dbReference type="Proteomes" id="UP000321832">
    <property type="component" value="Unassembled WGS sequence"/>
</dbReference>
<evidence type="ECO:0000313" key="2">
    <source>
        <dbReference type="Proteomes" id="UP000321832"/>
    </source>
</evidence>
<name>A0A5C6U179_9BURK</name>
<proteinExistence type="predicted"/>
<sequence length="127" mass="13116">MMNTQSQRILSLAPGEARRVGTGAGEITVLRGRVWLTGRCGPADDNDLVLSPGDTLRLADAQGAVIESWRRGEGAELRWQPRAQRAGLAGFAGAFFAALARTAASSASRAQGCISAGDSMASSGAVK</sequence>
<dbReference type="InterPro" id="IPR021317">
    <property type="entry name" value="DUF2917"/>
</dbReference>
<protein>
    <submittedName>
        <fullName evidence="1">DUF2917 domain-containing protein</fullName>
    </submittedName>
</protein>